<dbReference type="EMBL" id="MEHA01000007">
    <property type="protein sequence ID" value="ODR52195.1"/>
    <property type="molecule type" value="Genomic_DNA"/>
</dbReference>
<dbReference type="Proteomes" id="UP000094869">
    <property type="component" value="Unassembled WGS sequence"/>
</dbReference>
<dbReference type="CDD" id="cd08185">
    <property type="entry name" value="Fe-ADH-like"/>
    <property type="match status" value="1"/>
</dbReference>
<sequence length="390" mass="42462">MFTIDAYTPARVIFGAGRLKELGSVSLPGKKALICVTQDGLMEKLGIQKRVTDLLKENGTEYVVFDRVQPNPTQSGVMAAAALAEKENCDFVIGLGGGSSVDTAKATAIMMKNPGVLWDYAQTGTGKNQSVSCAVPIVTISTTCGTGTETDPYCVITNEETKEKLDFAMDQIFPALSFIDPELMCSLPHKLTLYQGFDALFHLAECYITNEHQNHLVDLYAEDGIKMVAHNLPLVAKDGNNLEARTCMCYAADILAGYTQALCSTTSHHIIAQTIGGQFPAVVHGESLLMIAESYYKKVKQFRPALLDELGEFCGVLRDGSDPGQGFVTALKQLMDITGVRELYSMSAEGITEADFQIIADVTVDNTGIDFEKYEITKADIIQILKESYR</sequence>
<dbReference type="OrthoDB" id="9804734at2"/>
<keyword evidence="1" id="KW-0560">Oxidoreductase</keyword>
<dbReference type="GO" id="GO:0004022">
    <property type="term" value="F:alcohol dehydrogenase (NAD+) activity"/>
    <property type="evidence" value="ECO:0007669"/>
    <property type="project" value="TreeGrafter"/>
</dbReference>
<evidence type="ECO:0000313" key="4">
    <source>
        <dbReference type="EMBL" id="ODR52195.1"/>
    </source>
</evidence>
<dbReference type="Pfam" id="PF00465">
    <property type="entry name" value="Fe-ADH"/>
    <property type="match status" value="1"/>
</dbReference>
<dbReference type="GO" id="GO:0046872">
    <property type="term" value="F:metal ion binding"/>
    <property type="evidence" value="ECO:0007669"/>
    <property type="project" value="InterPro"/>
</dbReference>
<keyword evidence="7" id="KW-1185">Reference proteome</keyword>
<comment type="caution">
    <text evidence="4">The sequence shown here is derived from an EMBL/GenBank/DDBJ whole genome shotgun (WGS) entry which is preliminary data.</text>
</comment>
<evidence type="ECO:0000313" key="6">
    <source>
        <dbReference type="Proteomes" id="UP000094271"/>
    </source>
</evidence>
<evidence type="ECO:0000313" key="7">
    <source>
        <dbReference type="Proteomes" id="UP000094869"/>
    </source>
</evidence>
<dbReference type="FunFam" id="3.40.50.1970:FF:000003">
    <property type="entry name" value="Alcohol dehydrogenase, iron-containing"/>
    <property type="match status" value="1"/>
</dbReference>
<evidence type="ECO:0000259" key="3">
    <source>
        <dbReference type="Pfam" id="PF25137"/>
    </source>
</evidence>
<reference evidence="5 7" key="1">
    <citation type="submission" date="2016-08" db="EMBL/GenBank/DDBJ databases">
        <title>Characterization of Isolates of Eisenbergiella tayi Derived from Blood Cultures, Using Whole Genome Sequencing.</title>
        <authorList>
            <person name="Bernier A.-M."/>
            <person name="Burdz T."/>
            <person name="Wiebe D."/>
            <person name="Bernard K."/>
        </authorList>
    </citation>
    <scope>NUCLEOTIDE SEQUENCE [LARGE SCALE GENOMIC DNA]</scope>
    <source>
        <strain evidence="5 7">NML120146</strain>
    </source>
</reference>
<dbReference type="PANTHER" id="PTHR11496:SF104">
    <property type="entry name" value="3-DEOXY-ALPHA-D-MANNO-OCTULOSONATE 8-OXIDASE"/>
    <property type="match status" value="1"/>
</dbReference>
<dbReference type="AlphaFoldDB" id="A0A1E3UIR5"/>
<dbReference type="Pfam" id="PF25137">
    <property type="entry name" value="ADH_Fe_C"/>
    <property type="match status" value="1"/>
</dbReference>
<dbReference type="SUPFAM" id="SSF56796">
    <property type="entry name" value="Dehydroquinate synthase-like"/>
    <property type="match status" value="1"/>
</dbReference>
<dbReference type="InterPro" id="IPR039697">
    <property type="entry name" value="Alcohol_dehydrogenase_Fe"/>
</dbReference>
<dbReference type="Proteomes" id="UP000094271">
    <property type="component" value="Unassembled WGS sequence"/>
</dbReference>
<dbReference type="Gene3D" id="3.40.50.1970">
    <property type="match status" value="1"/>
</dbReference>
<organism evidence="4 6">
    <name type="scientific">Eisenbergiella tayi</name>
    <dbReference type="NCBI Taxonomy" id="1432052"/>
    <lineage>
        <taxon>Bacteria</taxon>
        <taxon>Bacillati</taxon>
        <taxon>Bacillota</taxon>
        <taxon>Clostridia</taxon>
        <taxon>Lachnospirales</taxon>
        <taxon>Lachnospiraceae</taxon>
        <taxon>Eisenbergiella</taxon>
    </lineage>
</organism>
<evidence type="ECO:0000256" key="1">
    <source>
        <dbReference type="ARBA" id="ARBA00023002"/>
    </source>
</evidence>
<dbReference type="EMBL" id="MEHD01000025">
    <property type="protein sequence ID" value="ODR54737.1"/>
    <property type="molecule type" value="Genomic_DNA"/>
</dbReference>
<dbReference type="Gene3D" id="1.20.1090.10">
    <property type="entry name" value="Dehydroquinate synthase-like - alpha domain"/>
    <property type="match status" value="1"/>
</dbReference>
<proteinExistence type="predicted"/>
<dbReference type="PANTHER" id="PTHR11496">
    <property type="entry name" value="ALCOHOL DEHYDROGENASE"/>
    <property type="match status" value="1"/>
</dbReference>
<feature type="domain" description="Alcohol dehydrogenase iron-type/glycerol dehydrogenase GldA" evidence="2">
    <location>
        <begin position="9"/>
        <end position="181"/>
    </location>
</feature>
<dbReference type="InterPro" id="IPR001670">
    <property type="entry name" value="ADH_Fe/GldA"/>
</dbReference>
<evidence type="ECO:0000259" key="2">
    <source>
        <dbReference type="Pfam" id="PF00465"/>
    </source>
</evidence>
<evidence type="ECO:0000313" key="5">
    <source>
        <dbReference type="EMBL" id="ODR54737.1"/>
    </source>
</evidence>
<dbReference type="RefSeq" id="WP_069410060.1">
    <property type="nucleotide sequence ID" value="NZ_DBFYTW010000421.1"/>
</dbReference>
<accession>A0A1E3UIR5</accession>
<feature type="domain" description="Fe-containing alcohol dehydrogenase-like C-terminal" evidence="3">
    <location>
        <begin position="193"/>
        <end position="389"/>
    </location>
</feature>
<gene>
    <name evidence="4" type="ORF">BEI59_11865</name>
    <name evidence="5" type="ORF">BEI63_17560</name>
</gene>
<dbReference type="InterPro" id="IPR056798">
    <property type="entry name" value="ADH_Fe_C"/>
</dbReference>
<protein>
    <submittedName>
        <fullName evidence="4">Uncharacterized protein</fullName>
    </submittedName>
</protein>
<name>A0A1E3UIR5_9FIRM</name>
<reference evidence="4 6" key="2">
    <citation type="submission" date="2016-08" db="EMBL/GenBank/DDBJ databases">
        <authorList>
            <person name="Seilhamer J.J."/>
        </authorList>
    </citation>
    <scope>NUCLEOTIDE SEQUENCE [LARGE SCALE GENOMIC DNA]</scope>
    <source>
        <strain evidence="4 6">NML150140-1</strain>
    </source>
</reference>